<comment type="similarity">
    <text evidence="2 6">Belongs to the bacterial solute-binding protein 3 family.</text>
</comment>
<dbReference type="PANTHER" id="PTHR35936">
    <property type="entry name" value="MEMBRANE-BOUND LYTIC MUREIN TRANSGLYCOSYLASE F"/>
    <property type="match status" value="1"/>
</dbReference>
<protein>
    <submittedName>
        <fullName evidence="10">Histidine ABC transporter substrate-binding protein HisJ</fullName>
    </submittedName>
    <submittedName>
        <fullName evidence="9">Lysine/arginine/ornithine ABC transporter substrate-binding protein ArgT</fullName>
    </submittedName>
</protein>
<dbReference type="OrthoDB" id="9768183at2"/>
<name>A0A089PJT6_PLUGE</name>
<evidence type="ECO:0000256" key="1">
    <source>
        <dbReference type="ARBA" id="ARBA00004418"/>
    </source>
</evidence>
<evidence type="ECO:0000313" key="10">
    <source>
        <dbReference type="EMBL" id="KMK11337.1"/>
    </source>
</evidence>
<dbReference type="EMBL" id="LDZF01000030">
    <property type="protein sequence ID" value="KMK11337.1"/>
    <property type="molecule type" value="Genomic_DNA"/>
</dbReference>
<evidence type="ECO:0000256" key="7">
    <source>
        <dbReference type="SAM" id="SignalP"/>
    </source>
</evidence>
<feature type="signal peptide" evidence="7">
    <location>
        <begin position="1"/>
        <end position="22"/>
    </location>
</feature>
<keyword evidence="4 7" id="KW-0732">Signal</keyword>
<reference evidence="11" key="2">
    <citation type="submission" date="2023-08" db="EMBL/GenBank/DDBJ databases">
        <title>WGS of pathogenic bacterial species, Los Angeles County Public Health Laboratories.</title>
        <authorList>
            <person name="Garrigues J.M."/>
            <person name="Green N.M."/>
        </authorList>
    </citation>
    <scope>NUCLEOTIDE SEQUENCE</scope>
    <source>
        <strain evidence="11">LACPHL-BACT-2023-00068</strain>
    </source>
</reference>
<dbReference type="InterPro" id="IPR001638">
    <property type="entry name" value="Solute-binding_3/MltF_N"/>
</dbReference>
<dbReference type="SUPFAM" id="SSF53850">
    <property type="entry name" value="Periplasmic binding protein-like II"/>
    <property type="match status" value="1"/>
</dbReference>
<dbReference type="AlphaFoldDB" id="A0A089PJT6"/>
<dbReference type="EMBL" id="ABLOKC030000002">
    <property type="protein sequence ID" value="EML1469814.1"/>
    <property type="molecule type" value="Genomic_DNA"/>
</dbReference>
<proteinExistence type="inferred from homology"/>
<evidence type="ECO:0000256" key="6">
    <source>
        <dbReference type="RuleBase" id="RU003744"/>
    </source>
</evidence>
<feature type="chain" id="PRO_5015029609" evidence="7">
    <location>
        <begin position="23"/>
        <end position="260"/>
    </location>
</feature>
<evidence type="ECO:0000259" key="8">
    <source>
        <dbReference type="SMART" id="SM00062"/>
    </source>
</evidence>
<dbReference type="InterPro" id="IPR005768">
    <property type="entry name" value="Lys_Arg_Orn-bd"/>
</dbReference>
<evidence type="ECO:0000256" key="5">
    <source>
        <dbReference type="ARBA" id="ARBA00022764"/>
    </source>
</evidence>
<dbReference type="KEGG" id="pge:LG71_11700"/>
<reference evidence="9" key="3">
    <citation type="submission" date="2024-02" db="EMBL/GenBank/DDBJ databases">
        <authorList>
            <consortium name="Clinical and Environmental Microbiology Branch: Whole genome sequencing antimicrobial resistance pathogens in the healthcare setting"/>
        </authorList>
    </citation>
    <scope>NUCLEOTIDE SEQUENCE</scope>
    <source>
        <strain evidence="9">2021DK-00143</strain>
    </source>
</reference>
<dbReference type="NCBIfam" id="TIGR01096">
    <property type="entry name" value="3A0103s03R"/>
    <property type="match status" value="1"/>
</dbReference>
<dbReference type="RefSeq" id="WP_043082673.1">
    <property type="nucleotide sequence ID" value="NZ_CACVCI010000001.1"/>
</dbReference>
<dbReference type="STRING" id="61647.LG71_11700"/>
<dbReference type="CDD" id="cd13703">
    <property type="entry name" value="PBP2_HisJ_LAO"/>
    <property type="match status" value="1"/>
</dbReference>
<comment type="caution">
    <text evidence="10">The sequence shown here is derived from an EMBL/GenBank/DDBJ whole genome shotgun (WGS) entry which is preliminary data.</text>
</comment>
<evidence type="ECO:0000313" key="9">
    <source>
        <dbReference type="EMBL" id="EML1469814.1"/>
    </source>
</evidence>
<dbReference type="PROSITE" id="PS01039">
    <property type="entry name" value="SBP_BACTERIAL_3"/>
    <property type="match status" value="1"/>
</dbReference>
<dbReference type="Proteomes" id="UP000036196">
    <property type="component" value="Unassembled WGS sequence"/>
</dbReference>
<keyword evidence="3" id="KW-0813">Transport</keyword>
<sequence length="260" mass="28222">MKKTVLALSLLLGMGTVSGAFAALPQTVRIGTDATYAPFSSKDAKGDFVGFDIDLGNEMCKRMQVKCTWVGTDFDSLIPSLKAKKIDAIISSLSITEKRQQEIGFSEKLYAADSRLIAAKGSPIVPTIASLKGKHVGVLQGSTQEAYANDNWRSKGVDVVPYQNQDLIYADLTAGRLDAAFQDEVAASEGFLKQPVGKEYAFAGPSVKDKKYFGDGTGVGLRKDDTELKAAFDKAFDSLRKDGTYDKMAKKYFDFNVYGD</sequence>
<organism evidence="10 12">
    <name type="scientific">Pluralibacter gergoviae</name>
    <name type="common">Enterobacter gergoviae</name>
    <dbReference type="NCBI Taxonomy" id="61647"/>
    <lineage>
        <taxon>Bacteria</taxon>
        <taxon>Pseudomonadati</taxon>
        <taxon>Pseudomonadota</taxon>
        <taxon>Gammaproteobacteria</taxon>
        <taxon>Enterobacterales</taxon>
        <taxon>Enterobacteriaceae</taxon>
        <taxon>Pluralibacter</taxon>
    </lineage>
</organism>
<dbReference type="Gene3D" id="3.40.190.10">
    <property type="entry name" value="Periplasmic binding protein-like II"/>
    <property type="match status" value="2"/>
</dbReference>
<dbReference type="GeneID" id="61386088"/>
<feature type="domain" description="Solute-binding protein family 3/N-terminal" evidence="8">
    <location>
        <begin position="27"/>
        <end position="256"/>
    </location>
</feature>
<evidence type="ECO:0000256" key="4">
    <source>
        <dbReference type="ARBA" id="ARBA00022729"/>
    </source>
</evidence>
<reference evidence="10 12" key="1">
    <citation type="submission" date="2015-05" db="EMBL/GenBank/DDBJ databases">
        <title>Genome sequences of Pluralibacter gergoviae.</title>
        <authorList>
            <person name="Greninger A.L."/>
            <person name="Miller S."/>
        </authorList>
    </citation>
    <scope>NUCLEOTIDE SEQUENCE [LARGE SCALE GENOMIC DNA]</scope>
    <source>
        <strain evidence="10 12">JS81F13</strain>
    </source>
</reference>
<keyword evidence="5" id="KW-0574">Periplasm</keyword>
<dbReference type="Proteomes" id="UP001236270">
    <property type="component" value="Unassembled WGS sequence"/>
</dbReference>
<dbReference type="PATRIC" id="fig|61647.14.peg.1345"/>
<comment type="subcellular location">
    <subcellularLocation>
        <location evidence="1">Periplasm</location>
    </subcellularLocation>
</comment>
<keyword evidence="12" id="KW-1185">Reference proteome</keyword>
<dbReference type="SMART" id="SM00062">
    <property type="entry name" value="PBPb"/>
    <property type="match status" value="1"/>
</dbReference>
<gene>
    <name evidence="9" type="primary">argT</name>
    <name evidence="10" type="ORF">ABW06_21625</name>
    <name evidence="9" type="ORF">QEG54_000486</name>
    <name evidence="11" type="ORF">RBJ30_06765</name>
</gene>
<dbReference type="eggNOG" id="COG0834">
    <property type="taxonomic scope" value="Bacteria"/>
</dbReference>
<dbReference type="NCBIfam" id="NF011586">
    <property type="entry name" value="PRK15010.1"/>
    <property type="match status" value="1"/>
</dbReference>
<dbReference type="EMBL" id="JAVDNV010000004">
    <property type="protein sequence ID" value="MDQ2308800.1"/>
    <property type="molecule type" value="Genomic_DNA"/>
</dbReference>
<evidence type="ECO:0000313" key="12">
    <source>
        <dbReference type="Proteomes" id="UP000036196"/>
    </source>
</evidence>
<evidence type="ECO:0000256" key="3">
    <source>
        <dbReference type="ARBA" id="ARBA00022448"/>
    </source>
</evidence>
<dbReference type="GO" id="GO:0030288">
    <property type="term" value="C:outer membrane-bounded periplasmic space"/>
    <property type="evidence" value="ECO:0007669"/>
    <property type="project" value="InterPro"/>
</dbReference>
<evidence type="ECO:0000256" key="2">
    <source>
        <dbReference type="ARBA" id="ARBA00010333"/>
    </source>
</evidence>
<dbReference type="InterPro" id="IPR018313">
    <property type="entry name" value="SBP_3_CS"/>
</dbReference>
<dbReference type="PANTHER" id="PTHR35936:SF23">
    <property type="entry name" value="LYSINE_ARGININE_ORNITHINE-BINDING PERIPLASMIC PROTEIN"/>
    <property type="match status" value="1"/>
</dbReference>
<evidence type="ECO:0000313" key="11">
    <source>
        <dbReference type="EMBL" id="MDQ2308800.1"/>
    </source>
</evidence>
<accession>A0A089PJT6</accession>
<dbReference type="Pfam" id="PF00497">
    <property type="entry name" value="SBP_bac_3"/>
    <property type="match status" value="1"/>
</dbReference>